<dbReference type="STRING" id="720554.Clocl_0236"/>
<dbReference type="PANTHER" id="PTHR36503:SF3">
    <property type="entry name" value="BLR0126 PROTEIN"/>
    <property type="match status" value="1"/>
</dbReference>
<dbReference type="AlphaFoldDB" id="G8M136"/>
<dbReference type="GO" id="GO:0016829">
    <property type="term" value="F:lyase activity"/>
    <property type="evidence" value="ECO:0007669"/>
    <property type="project" value="UniProtKB-KW"/>
</dbReference>
<gene>
    <name evidence="2" type="ordered locus">Clocl_0236</name>
</gene>
<reference evidence="2 3" key="2">
    <citation type="journal article" date="2012" name="Stand. Genomic Sci.">
        <title>Complete Genome Sequence of Clostridium clariflavum DSM 19732.</title>
        <authorList>
            <person name="Izquierdo J.A."/>
            <person name="Goodwin L."/>
            <person name="Davenport K.W."/>
            <person name="Teshima H."/>
            <person name="Bruce D."/>
            <person name="Detter C."/>
            <person name="Tapia R."/>
            <person name="Han S."/>
            <person name="Land M."/>
            <person name="Hauser L."/>
            <person name="Jeffries C.D."/>
            <person name="Han J."/>
            <person name="Pitluck S."/>
            <person name="Nolan M."/>
            <person name="Chen A."/>
            <person name="Huntemann M."/>
            <person name="Mavromatis K."/>
            <person name="Mikhailova N."/>
            <person name="Liolios K."/>
            <person name="Woyke T."/>
            <person name="Lynd L.R."/>
        </authorList>
    </citation>
    <scope>NUCLEOTIDE SEQUENCE [LARGE SCALE GENOMIC DNA]</scope>
    <source>
        <strain evidence="3">DSM 19732 / NBRC 101661 / EBR45</strain>
    </source>
</reference>
<reference evidence="3" key="1">
    <citation type="submission" date="2011-12" db="EMBL/GenBank/DDBJ databases">
        <title>Complete sequence of Clostridium clariflavum DSM 19732.</title>
        <authorList>
            <consortium name="US DOE Joint Genome Institute"/>
            <person name="Lucas S."/>
            <person name="Han J."/>
            <person name="Lapidus A."/>
            <person name="Cheng J.-F."/>
            <person name="Goodwin L."/>
            <person name="Pitluck S."/>
            <person name="Peters L."/>
            <person name="Teshima H."/>
            <person name="Detter J.C."/>
            <person name="Han C."/>
            <person name="Tapia R."/>
            <person name="Land M."/>
            <person name="Hauser L."/>
            <person name="Kyrpides N."/>
            <person name="Ivanova N."/>
            <person name="Pagani I."/>
            <person name="Kitzmiller T."/>
            <person name="Lynd L."/>
            <person name="Izquierdo J."/>
            <person name="Woyke T."/>
        </authorList>
    </citation>
    <scope>NUCLEOTIDE SEQUENCE [LARGE SCALE GENOMIC DNA]</scope>
    <source>
        <strain evidence="3">DSM 19732 / NBRC 101661 / EBR45</strain>
    </source>
</reference>
<accession>G8M136</accession>
<evidence type="ECO:0000313" key="3">
    <source>
        <dbReference type="Proteomes" id="UP000005435"/>
    </source>
</evidence>
<evidence type="ECO:0000259" key="1">
    <source>
        <dbReference type="PROSITE" id="PS51819"/>
    </source>
</evidence>
<sequence length="138" mass="16343">MKAEINLITIWTDEIDRMRNFYNQVLGFRIKNDLGNYVEFENNGVRFAICMRNVMYSYSDEYRKKVVGQAFELAFPCENPDEVDEAFEKLVTMGATPVHQPQNMPWNQRTALFADPDGNIHEIFSEIIYVKTFYRNMY</sequence>
<evidence type="ECO:0000313" key="2">
    <source>
        <dbReference type="EMBL" id="AEV66977.1"/>
    </source>
</evidence>
<dbReference type="SUPFAM" id="SSF54593">
    <property type="entry name" value="Glyoxalase/Bleomycin resistance protein/Dihydroxybiphenyl dioxygenase"/>
    <property type="match status" value="1"/>
</dbReference>
<dbReference type="InterPro" id="IPR037523">
    <property type="entry name" value="VOC_core"/>
</dbReference>
<dbReference type="RefSeq" id="WP_014253612.1">
    <property type="nucleotide sequence ID" value="NC_016627.1"/>
</dbReference>
<keyword evidence="3" id="KW-1185">Reference proteome</keyword>
<dbReference type="Proteomes" id="UP000005435">
    <property type="component" value="Chromosome"/>
</dbReference>
<dbReference type="PROSITE" id="PS51819">
    <property type="entry name" value="VOC"/>
    <property type="match status" value="1"/>
</dbReference>
<proteinExistence type="predicted"/>
<dbReference type="PANTHER" id="PTHR36503">
    <property type="entry name" value="BLR2520 PROTEIN"/>
    <property type="match status" value="1"/>
</dbReference>
<dbReference type="eggNOG" id="COG0346">
    <property type="taxonomic scope" value="Bacteria"/>
</dbReference>
<feature type="domain" description="VOC" evidence="1">
    <location>
        <begin position="4"/>
        <end position="126"/>
    </location>
</feature>
<protein>
    <submittedName>
        <fullName evidence="2">Lactoylglutathione lyase-like lyase</fullName>
    </submittedName>
</protein>
<dbReference type="InterPro" id="IPR025870">
    <property type="entry name" value="Glyoxalase-like_dom"/>
</dbReference>
<dbReference type="InterPro" id="IPR029068">
    <property type="entry name" value="Glyas_Bleomycin-R_OHBP_Dase"/>
</dbReference>
<organism evidence="2 3">
    <name type="scientific">Acetivibrio clariflavus (strain DSM 19732 / NBRC 101661 / EBR45)</name>
    <name type="common">Clostridium clariflavum</name>
    <dbReference type="NCBI Taxonomy" id="720554"/>
    <lineage>
        <taxon>Bacteria</taxon>
        <taxon>Bacillati</taxon>
        <taxon>Bacillota</taxon>
        <taxon>Clostridia</taxon>
        <taxon>Eubacteriales</taxon>
        <taxon>Oscillospiraceae</taxon>
        <taxon>Acetivibrio</taxon>
    </lineage>
</organism>
<dbReference type="Gene3D" id="3.10.180.10">
    <property type="entry name" value="2,3-Dihydroxybiphenyl 1,2-Dioxygenase, domain 1"/>
    <property type="match status" value="1"/>
</dbReference>
<dbReference type="OrthoDB" id="9815599at2"/>
<dbReference type="KEGG" id="ccl:Clocl_0236"/>
<dbReference type="EMBL" id="CP003065">
    <property type="protein sequence ID" value="AEV66977.1"/>
    <property type="molecule type" value="Genomic_DNA"/>
</dbReference>
<dbReference type="Pfam" id="PF12681">
    <property type="entry name" value="Glyoxalase_2"/>
    <property type="match status" value="1"/>
</dbReference>
<keyword evidence="2" id="KW-0456">Lyase</keyword>
<name>G8M136_ACECE</name>
<dbReference type="HOGENOM" id="CLU_046006_18_3_9"/>